<gene>
    <name evidence="5 6" type="primary">cbiD</name>
    <name evidence="6" type="ORF">EO244_12920</name>
</gene>
<dbReference type="GO" id="GO:0043780">
    <property type="term" value="F:cobalt-precorrin-5B C1-methyltransferase activity"/>
    <property type="evidence" value="ECO:0007669"/>
    <property type="project" value="RHEA"/>
</dbReference>
<evidence type="ECO:0000256" key="5">
    <source>
        <dbReference type="HAMAP-Rule" id="MF_00787"/>
    </source>
</evidence>
<dbReference type="GO" id="GO:0032259">
    <property type="term" value="P:methylation"/>
    <property type="evidence" value="ECO:0007669"/>
    <property type="project" value="UniProtKB-KW"/>
</dbReference>
<protein>
    <recommendedName>
        <fullName evidence="5">Cobalt-precorrin-5B C(1)-methyltransferase</fullName>
        <ecNumber evidence="5">2.1.1.195</ecNumber>
    </recommendedName>
    <alternativeName>
        <fullName evidence="5">Cobalt-precorrin-6A synthase</fullName>
    </alternativeName>
</protein>
<keyword evidence="1 5" id="KW-0169">Cobalamin biosynthesis</keyword>
<dbReference type="HAMAP" id="MF_00787">
    <property type="entry name" value="CbiD"/>
    <property type="match status" value="1"/>
</dbReference>
<dbReference type="InterPro" id="IPR002748">
    <property type="entry name" value="CbiD"/>
</dbReference>
<comment type="function">
    <text evidence="5">Catalyzes the methylation of C-1 in cobalt-precorrin-5B to form cobalt-precorrin-6A.</text>
</comment>
<dbReference type="PROSITE" id="PS51014">
    <property type="entry name" value="COBK_CBIJ"/>
    <property type="match status" value="1"/>
</dbReference>
<dbReference type="PANTHER" id="PTHR35863:SF1">
    <property type="entry name" value="COBALT-PRECORRIN-5B C(1)-METHYLTRANSFERASE"/>
    <property type="match status" value="1"/>
</dbReference>
<evidence type="ECO:0000256" key="2">
    <source>
        <dbReference type="ARBA" id="ARBA00022603"/>
    </source>
</evidence>
<dbReference type="InterPro" id="IPR036074">
    <property type="entry name" value="CbiD_sf"/>
</dbReference>
<evidence type="ECO:0000256" key="1">
    <source>
        <dbReference type="ARBA" id="ARBA00022573"/>
    </source>
</evidence>
<dbReference type="GO" id="GO:0019251">
    <property type="term" value="P:anaerobic cobalamin biosynthetic process"/>
    <property type="evidence" value="ECO:0007669"/>
    <property type="project" value="UniProtKB-UniRule"/>
</dbReference>
<accession>A0A4Q1JJS0</accession>
<keyword evidence="2 5" id="KW-0489">Methyltransferase</keyword>
<dbReference type="OrthoDB" id="6439987at2"/>
<dbReference type="SUPFAM" id="SSF111342">
    <property type="entry name" value="CbiD-like"/>
    <property type="match status" value="1"/>
</dbReference>
<comment type="similarity">
    <text evidence="5">Belongs to the CbiD family.</text>
</comment>
<name>A0A4Q1JJS0_9BACT</name>
<dbReference type="NCBIfam" id="TIGR00312">
    <property type="entry name" value="cbiD"/>
    <property type="match status" value="1"/>
</dbReference>
<dbReference type="EC" id="2.1.1.195" evidence="5"/>
<evidence type="ECO:0000313" key="6">
    <source>
        <dbReference type="EMBL" id="RXQ91000.1"/>
    </source>
</evidence>
<dbReference type="RefSeq" id="WP_129255101.1">
    <property type="nucleotide sequence ID" value="NZ_SAXA01000012.1"/>
</dbReference>
<keyword evidence="4 5" id="KW-0949">S-adenosyl-L-methionine</keyword>
<evidence type="ECO:0000256" key="4">
    <source>
        <dbReference type="ARBA" id="ARBA00022691"/>
    </source>
</evidence>
<keyword evidence="3 5" id="KW-0808">Transferase</keyword>
<sequence>MKRQILIFGGTTEGRKVANWLSDLKQSFYYSTKTTSHPLISEMGECLSGGMNEDEMIEFCQLHEISLIIDAAHPFAADLHQNLHHVASELDIAIVRIEREFVERLDHEYIHYLPSMDACINEIKERHITRVLSLVGVKNLPKIKKALPQCDIWFRILNFPESIRIAREAQVNEERLIVSSRFENLLLEEDLIKEHGIQAILTKESGYSGLLDKKMELAIKHELPLFIVKRPDLPEYDKIIKTRSEFQSYLDEAFGIKRLELAHGYTTGTCAAISAKAALKALITQEKTEWERVDLPNNREAMMPIHCTELASDYAICTVIKNSGDDPDVTDGTEIGCRISFNATGEIRFVKGEGVGRVTKAGLEIPVGEPAVNPTPRKIIERELTQVLDTSQLRKGLDISVFVPMGARLAKKTFNPRLGIEGGISIIGTTGILKPFSAEAYVQTIKKHVRFAVENGSREVIINSGGRSERYLKQKFPEMPQQAYIQYGNFIGDTLHAINGSGIEKVSMGIMMGKAVKLAEGHLDTHSQKVVFNKDFLIRIAKEAGYEESSINQIRAVNMARDLEEIFPFTENELFYKHLKSKCYDVLEKEIEGYGIELLLMNIKGEII</sequence>
<keyword evidence="7" id="KW-1185">Reference proteome</keyword>
<reference evidence="6 7" key="1">
    <citation type="submission" date="2019-01" db="EMBL/GenBank/DDBJ databases">
        <title>Ancylomarina salipaludis sp. nov., isolated from a salt marsh.</title>
        <authorList>
            <person name="Yoon J.-H."/>
        </authorList>
    </citation>
    <scope>NUCLEOTIDE SEQUENCE [LARGE SCALE GENOMIC DNA]</scope>
    <source>
        <strain evidence="6 7">SHSM-M15</strain>
    </source>
</reference>
<evidence type="ECO:0000313" key="7">
    <source>
        <dbReference type="Proteomes" id="UP000289703"/>
    </source>
</evidence>
<dbReference type="InterPro" id="IPR003723">
    <property type="entry name" value="Precorrin-6x_reduct"/>
</dbReference>
<comment type="catalytic activity">
    <reaction evidence="5">
        <text>Co-precorrin-5B + S-adenosyl-L-methionine = Co-precorrin-6A + S-adenosyl-L-homocysteine</text>
        <dbReference type="Rhea" id="RHEA:26285"/>
        <dbReference type="ChEBI" id="CHEBI:57856"/>
        <dbReference type="ChEBI" id="CHEBI:59789"/>
        <dbReference type="ChEBI" id="CHEBI:60063"/>
        <dbReference type="ChEBI" id="CHEBI:60064"/>
        <dbReference type="EC" id="2.1.1.195"/>
    </reaction>
</comment>
<dbReference type="Gene3D" id="3.30.2110.10">
    <property type="entry name" value="CbiD-like"/>
    <property type="match status" value="1"/>
</dbReference>
<dbReference type="Pfam" id="PF02571">
    <property type="entry name" value="CbiJ"/>
    <property type="match status" value="1"/>
</dbReference>
<dbReference type="Proteomes" id="UP000289703">
    <property type="component" value="Unassembled WGS sequence"/>
</dbReference>
<comment type="caution">
    <text evidence="6">The sequence shown here is derived from an EMBL/GenBank/DDBJ whole genome shotgun (WGS) entry which is preliminary data.</text>
</comment>
<dbReference type="GO" id="GO:0016994">
    <property type="term" value="F:precorrin-6A reductase activity"/>
    <property type="evidence" value="ECO:0007669"/>
    <property type="project" value="InterPro"/>
</dbReference>
<comment type="pathway">
    <text evidence="5">Cofactor biosynthesis; adenosylcobalamin biosynthesis; cob(II)yrinate a,c-diamide from sirohydrochlorin (anaerobic route): step 6/10.</text>
</comment>
<proteinExistence type="inferred from homology"/>
<dbReference type="Pfam" id="PF01888">
    <property type="entry name" value="CbiD"/>
    <property type="match status" value="1"/>
</dbReference>
<dbReference type="UniPathway" id="UPA00148">
    <property type="reaction ID" value="UER00227"/>
</dbReference>
<dbReference type="EMBL" id="SAXA01000012">
    <property type="protein sequence ID" value="RXQ91000.1"/>
    <property type="molecule type" value="Genomic_DNA"/>
</dbReference>
<organism evidence="6 7">
    <name type="scientific">Ancylomarina salipaludis</name>
    <dbReference type="NCBI Taxonomy" id="2501299"/>
    <lineage>
        <taxon>Bacteria</taxon>
        <taxon>Pseudomonadati</taxon>
        <taxon>Bacteroidota</taxon>
        <taxon>Bacteroidia</taxon>
        <taxon>Marinilabiliales</taxon>
        <taxon>Marinifilaceae</taxon>
        <taxon>Ancylomarina</taxon>
    </lineage>
</organism>
<dbReference type="PANTHER" id="PTHR35863">
    <property type="entry name" value="COBALT-PRECORRIN-5B C(1)-METHYLTRANSFERASE"/>
    <property type="match status" value="1"/>
</dbReference>
<dbReference type="AlphaFoldDB" id="A0A4Q1JJS0"/>
<evidence type="ECO:0000256" key="3">
    <source>
        <dbReference type="ARBA" id="ARBA00022679"/>
    </source>
</evidence>